<sequence>MPKLPCPKYPEKCKTAQRCGVDIASGACTYDPNIKGMYKKCCVTENTEPPIILISYSKEESIDSEALR</sequence>
<gene>
    <name evidence="2" type="ORF">MM171A02327_0006</name>
    <name evidence="1" type="ORF">MM171B00591_0028</name>
</gene>
<name>A0A6M3M8T8_9ZZZZ</name>
<accession>A0A6M3M8T8</accession>
<reference evidence="1" key="1">
    <citation type="submission" date="2020-03" db="EMBL/GenBank/DDBJ databases">
        <title>The deep terrestrial virosphere.</title>
        <authorList>
            <person name="Holmfeldt K."/>
            <person name="Nilsson E."/>
            <person name="Simone D."/>
            <person name="Lopez-Fernandez M."/>
            <person name="Wu X."/>
            <person name="de Brujin I."/>
            <person name="Lundin D."/>
            <person name="Andersson A."/>
            <person name="Bertilsson S."/>
            <person name="Dopson M."/>
        </authorList>
    </citation>
    <scope>NUCLEOTIDE SEQUENCE</scope>
    <source>
        <strain evidence="2">MM171A02327</strain>
        <strain evidence="1">MM171B00591</strain>
    </source>
</reference>
<dbReference type="AlphaFoldDB" id="A0A6M3M8T8"/>
<evidence type="ECO:0000313" key="2">
    <source>
        <dbReference type="EMBL" id="QJH92815.1"/>
    </source>
</evidence>
<evidence type="ECO:0000313" key="1">
    <source>
        <dbReference type="EMBL" id="QJB03668.1"/>
    </source>
</evidence>
<dbReference type="EMBL" id="MT143855">
    <property type="protein sequence ID" value="QJB03668.1"/>
    <property type="molecule type" value="Genomic_DNA"/>
</dbReference>
<dbReference type="EMBL" id="MT143923">
    <property type="protein sequence ID" value="QJH92815.1"/>
    <property type="molecule type" value="Genomic_DNA"/>
</dbReference>
<protein>
    <submittedName>
        <fullName evidence="1">Uncharacterized protein</fullName>
    </submittedName>
</protein>
<organism evidence="1">
    <name type="scientific">viral metagenome</name>
    <dbReference type="NCBI Taxonomy" id="1070528"/>
    <lineage>
        <taxon>unclassified sequences</taxon>
        <taxon>metagenomes</taxon>
        <taxon>organismal metagenomes</taxon>
    </lineage>
</organism>
<proteinExistence type="predicted"/>